<evidence type="ECO:0008006" key="2">
    <source>
        <dbReference type="Google" id="ProtNLM"/>
    </source>
</evidence>
<dbReference type="EMBL" id="VSSQ01100517">
    <property type="protein sequence ID" value="MPN42644.1"/>
    <property type="molecule type" value="Genomic_DNA"/>
</dbReference>
<comment type="caution">
    <text evidence="1">The sequence shown here is derived from an EMBL/GenBank/DDBJ whole genome shotgun (WGS) entry which is preliminary data.</text>
</comment>
<evidence type="ECO:0000313" key="1">
    <source>
        <dbReference type="EMBL" id="MPN42644.1"/>
    </source>
</evidence>
<name>A0A645I2F0_9ZZZZ</name>
<accession>A0A645I2F0</accession>
<proteinExistence type="predicted"/>
<reference evidence="1" key="1">
    <citation type="submission" date="2019-08" db="EMBL/GenBank/DDBJ databases">
        <authorList>
            <person name="Kucharzyk K."/>
            <person name="Murdoch R.W."/>
            <person name="Higgins S."/>
            <person name="Loffler F."/>
        </authorList>
    </citation>
    <scope>NUCLEOTIDE SEQUENCE</scope>
</reference>
<protein>
    <recommendedName>
        <fullName evidence="2">Transcriptional regulator TetR C-terminal Firmicutes type domain-containing protein</fullName>
    </recommendedName>
</protein>
<dbReference type="AlphaFoldDB" id="A0A645I2F0"/>
<gene>
    <name evidence="1" type="ORF">SDC9_190201</name>
</gene>
<organism evidence="1">
    <name type="scientific">bioreactor metagenome</name>
    <dbReference type="NCBI Taxonomy" id="1076179"/>
    <lineage>
        <taxon>unclassified sequences</taxon>
        <taxon>metagenomes</taxon>
        <taxon>ecological metagenomes</taxon>
    </lineage>
</organism>
<sequence>MEYLIRKLPPEIAEAHALKDNFSVEQLFSAAPQIKSTSIRTLSAALRGIFMTMLFKHEIGDDIFDDALKAMIYGVVLQMFEEDTL</sequence>